<evidence type="ECO:0000256" key="1">
    <source>
        <dbReference type="SAM" id="Phobius"/>
    </source>
</evidence>
<dbReference type="EMBL" id="DVJN01000206">
    <property type="protein sequence ID" value="HIS93489.1"/>
    <property type="molecule type" value="Genomic_DNA"/>
</dbReference>
<dbReference type="InterPro" id="IPR029033">
    <property type="entry name" value="His_PPase_superfam"/>
</dbReference>
<dbReference type="SUPFAM" id="SSF53254">
    <property type="entry name" value="Phosphoglycerate mutase-like"/>
    <property type="match status" value="1"/>
</dbReference>
<reference evidence="2" key="2">
    <citation type="journal article" date="2021" name="PeerJ">
        <title>Extensive microbial diversity within the chicken gut microbiome revealed by metagenomics and culture.</title>
        <authorList>
            <person name="Gilroy R."/>
            <person name="Ravi A."/>
            <person name="Getino M."/>
            <person name="Pursley I."/>
            <person name="Horton D.L."/>
            <person name="Alikhan N.F."/>
            <person name="Baker D."/>
            <person name="Gharbi K."/>
            <person name="Hall N."/>
            <person name="Watson M."/>
            <person name="Adriaenssens E.M."/>
            <person name="Foster-Nyarko E."/>
            <person name="Jarju S."/>
            <person name="Secka A."/>
            <person name="Antonio M."/>
            <person name="Oren A."/>
            <person name="Chaudhuri R.R."/>
            <person name="La Ragione R."/>
            <person name="Hildebrand F."/>
            <person name="Pallen M.J."/>
        </authorList>
    </citation>
    <scope>NUCLEOTIDE SEQUENCE</scope>
    <source>
        <strain evidence="2">13766</strain>
    </source>
</reference>
<dbReference type="InterPro" id="IPR013078">
    <property type="entry name" value="His_Pase_superF_clade-1"/>
</dbReference>
<sequence>MKILIIRHGDPDYSIDSLTEKGWREAELLSRRLAPLSIRDFYVSPLGRAQDTARPTLEKTGRQAETLPWLMEFRGQVWDPFGRMEQKKHIPWNLMPQYWTKCPDLFDKDAWLTHPLLASTGEVREVYEEIGTGLEELLLRYGYAREGMIFRCERNSRDTIALFCHFGAGLAILSHLLGVALPVLWGGFFLPTSSVTTLVTEERVKGEVFFKCMQVGDTSHLYAGGEPVSSSGLFPEIYGE</sequence>
<protein>
    <submittedName>
        <fullName evidence="2">Histidine phosphatase family protein</fullName>
    </submittedName>
</protein>
<name>A0A9D1G1U2_9FIRM</name>
<keyword evidence="1" id="KW-1133">Transmembrane helix</keyword>
<dbReference type="Gene3D" id="3.40.50.1240">
    <property type="entry name" value="Phosphoglycerate mutase-like"/>
    <property type="match status" value="1"/>
</dbReference>
<dbReference type="SMART" id="SM00855">
    <property type="entry name" value="PGAM"/>
    <property type="match status" value="1"/>
</dbReference>
<feature type="transmembrane region" description="Helical" evidence="1">
    <location>
        <begin position="160"/>
        <end position="185"/>
    </location>
</feature>
<accession>A0A9D1G1U2</accession>
<proteinExistence type="predicted"/>
<reference evidence="2" key="1">
    <citation type="submission" date="2020-10" db="EMBL/GenBank/DDBJ databases">
        <authorList>
            <person name="Gilroy R."/>
        </authorList>
    </citation>
    <scope>NUCLEOTIDE SEQUENCE</scope>
    <source>
        <strain evidence="2">13766</strain>
    </source>
</reference>
<dbReference type="CDD" id="cd07067">
    <property type="entry name" value="HP_PGM_like"/>
    <property type="match status" value="1"/>
</dbReference>
<keyword evidence="1" id="KW-0472">Membrane</keyword>
<evidence type="ECO:0000313" key="2">
    <source>
        <dbReference type="EMBL" id="HIS93489.1"/>
    </source>
</evidence>
<gene>
    <name evidence="2" type="ORF">IAA84_10770</name>
</gene>
<dbReference type="Pfam" id="PF00300">
    <property type="entry name" value="His_Phos_1"/>
    <property type="match status" value="1"/>
</dbReference>
<keyword evidence="1" id="KW-0812">Transmembrane</keyword>
<comment type="caution">
    <text evidence="2">The sequence shown here is derived from an EMBL/GenBank/DDBJ whole genome shotgun (WGS) entry which is preliminary data.</text>
</comment>
<organism evidence="2 3">
    <name type="scientific">Candidatus Alectryocaccomicrobium excrementavium</name>
    <dbReference type="NCBI Taxonomy" id="2840668"/>
    <lineage>
        <taxon>Bacteria</taxon>
        <taxon>Bacillati</taxon>
        <taxon>Bacillota</taxon>
        <taxon>Clostridia</taxon>
        <taxon>Candidatus Alectryocaccomicrobium</taxon>
    </lineage>
</organism>
<evidence type="ECO:0000313" key="3">
    <source>
        <dbReference type="Proteomes" id="UP000824140"/>
    </source>
</evidence>
<dbReference type="AlphaFoldDB" id="A0A9D1G1U2"/>
<dbReference type="Proteomes" id="UP000824140">
    <property type="component" value="Unassembled WGS sequence"/>
</dbReference>